<dbReference type="EMBL" id="CAUEEQ010040803">
    <property type="protein sequence ID" value="CAJ0955873.1"/>
    <property type="molecule type" value="Genomic_DNA"/>
</dbReference>
<reference evidence="1" key="1">
    <citation type="submission" date="2023-07" db="EMBL/GenBank/DDBJ databases">
        <authorList>
            <person name="Stuckert A."/>
        </authorList>
    </citation>
    <scope>NUCLEOTIDE SEQUENCE</scope>
</reference>
<protein>
    <submittedName>
        <fullName evidence="1">Uncharacterized protein</fullName>
    </submittedName>
</protein>
<name>A0ABN9M0Q0_9NEOB</name>
<dbReference type="Proteomes" id="UP001176940">
    <property type="component" value="Unassembled WGS sequence"/>
</dbReference>
<sequence length="94" mass="10358">MENTKATLPGWRAAQLRKHKPVTSPASAFPTWPLCSQSLQECPELPGTGTAEVPPTILRQNSVLPLKKLSRPFQSIIHCQAYLQRTSSAKAYEA</sequence>
<keyword evidence="2" id="KW-1185">Reference proteome</keyword>
<evidence type="ECO:0000313" key="2">
    <source>
        <dbReference type="Proteomes" id="UP001176940"/>
    </source>
</evidence>
<gene>
    <name evidence="1" type="ORF">RIMI_LOCUS15284826</name>
</gene>
<accession>A0ABN9M0Q0</accession>
<evidence type="ECO:0000313" key="1">
    <source>
        <dbReference type="EMBL" id="CAJ0955873.1"/>
    </source>
</evidence>
<organism evidence="1 2">
    <name type="scientific">Ranitomeya imitator</name>
    <name type="common">mimic poison frog</name>
    <dbReference type="NCBI Taxonomy" id="111125"/>
    <lineage>
        <taxon>Eukaryota</taxon>
        <taxon>Metazoa</taxon>
        <taxon>Chordata</taxon>
        <taxon>Craniata</taxon>
        <taxon>Vertebrata</taxon>
        <taxon>Euteleostomi</taxon>
        <taxon>Amphibia</taxon>
        <taxon>Batrachia</taxon>
        <taxon>Anura</taxon>
        <taxon>Neobatrachia</taxon>
        <taxon>Hyloidea</taxon>
        <taxon>Dendrobatidae</taxon>
        <taxon>Dendrobatinae</taxon>
        <taxon>Ranitomeya</taxon>
    </lineage>
</organism>
<proteinExistence type="predicted"/>
<comment type="caution">
    <text evidence="1">The sequence shown here is derived from an EMBL/GenBank/DDBJ whole genome shotgun (WGS) entry which is preliminary data.</text>
</comment>